<dbReference type="GO" id="GO:0005730">
    <property type="term" value="C:nucleolus"/>
    <property type="evidence" value="ECO:0007669"/>
    <property type="project" value="TreeGrafter"/>
</dbReference>
<keyword evidence="3" id="KW-1185">Reference proteome</keyword>
<feature type="region of interest" description="Disordered" evidence="1">
    <location>
        <begin position="203"/>
        <end position="225"/>
    </location>
</feature>
<feature type="region of interest" description="Disordered" evidence="1">
    <location>
        <begin position="21"/>
        <end position="87"/>
    </location>
</feature>
<feature type="region of interest" description="Disordered" evidence="1">
    <location>
        <begin position="272"/>
        <end position="299"/>
    </location>
</feature>
<dbReference type="OrthoDB" id="2443620at2759"/>
<feature type="compositionally biased region" description="Low complexity" evidence="1">
    <location>
        <begin position="487"/>
        <end position="519"/>
    </location>
</feature>
<comment type="caution">
    <text evidence="2">The sequence shown here is derived from an EMBL/GenBank/DDBJ whole genome shotgun (WGS) entry which is preliminary data.</text>
</comment>
<dbReference type="PANTHER" id="PTHR16148:SF11">
    <property type="entry name" value="CDKN2A-INTERACTING PROTEIN"/>
    <property type="match status" value="1"/>
</dbReference>
<dbReference type="GO" id="GO:0005654">
    <property type="term" value="C:nucleoplasm"/>
    <property type="evidence" value="ECO:0007669"/>
    <property type="project" value="TreeGrafter"/>
</dbReference>
<dbReference type="AlphaFoldDB" id="A0A9P6JG52"/>
<sequence length="536" mass="57248">MIQLTGGENVTLLASTLGVGPAGSGKNGNSNTNNNNNQNNNNNNATTATINTTGGNTITIPNPNNSNNNNNNNINQHDNSNSGLRRLPTLGNIKRLTNETQQQRAKIQELERYLWGLKEALILAREQVHAKDLEAKQAEERKRVEIHELGQYIQRCDATLSAKTIECDSLKNQLHHQSKEQVSKLKHIRMLESEIRDFRRMSSMSTGTHTGPCGTGGAVTNNRDSTDLTESIRSSTYFGSGAITSFSKKDEQLEELKTLIEKLKGDHMVMTRPEGERRSSTASVMTPSLPPPRPPRPPSSLFANNPNACFPYIPPPPHATVLMAPLPAPPTYAPSHVPVLSPLAASPPVSAPPSPVKTVGYNFARYQSQTKQDADATAAAVAATVAAAVAAVTAAAAADARLKVEIGQLDGTKKKGLINNNTIEPVDKNTIANNNNNNNNKPKTKNNKNRIKLMSGLLTTSSPSLHHPAAWTLTPLDMNALAIDRPSSSSSMGSTISVASVSTTPTMSGSPTSVSSGPMKSLAPTTCESQCDPVAN</sequence>
<dbReference type="Proteomes" id="UP000749646">
    <property type="component" value="Unassembled WGS sequence"/>
</dbReference>
<dbReference type="EMBL" id="JAAAHW010004663">
    <property type="protein sequence ID" value="KAF9972456.1"/>
    <property type="molecule type" value="Genomic_DNA"/>
</dbReference>
<evidence type="ECO:0000256" key="1">
    <source>
        <dbReference type="SAM" id="MobiDB-lite"/>
    </source>
</evidence>
<gene>
    <name evidence="2" type="ORF">BGZ65_009816</name>
</gene>
<reference evidence="2" key="1">
    <citation type="journal article" date="2020" name="Fungal Divers.">
        <title>Resolving the Mortierellaceae phylogeny through synthesis of multi-gene phylogenetics and phylogenomics.</title>
        <authorList>
            <person name="Vandepol N."/>
            <person name="Liber J."/>
            <person name="Desiro A."/>
            <person name="Na H."/>
            <person name="Kennedy M."/>
            <person name="Barry K."/>
            <person name="Grigoriev I.V."/>
            <person name="Miller A.N."/>
            <person name="O'Donnell K."/>
            <person name="Stajich J.E."/>
            <person name="Bonito G."/>
        </authorList>
    </citation>
    <scope>NUCLEOTIDE SEQUENCE</scope>
    <source>
        <strain evidence="2">MES-2147</strain>
    </source>
</reference>
<evidence type="ECO:0000313" key="3">
    <source>
        <dbReference type="Proteomes" id="UP000749646"/>
    </source>
</evidence>
<organism evidence="2 3">
    <name type="scientific">Modicella reniformis</name>
    <dbReference type="NCBI Taxonomy" id="1440133"/>
    <lineage>
        <taxon>Eukaryota</taxon>
        <taxon>Fungi</taxon>
        <taxon>Fungi incertae sedis</taxon>
        <taxon>Mucoromycota</taxon>
        <taxon>Mortierellomycotina</taxon>
        <taxon>Mortierellomycetes</taxon>
        <taxon>Mortierellales</taxon>
        <taxon>Mortierellaceae</taxon>
        <taxon>Modicella</taxon>
    </lineage>
</organism>
<name>A0A9P6JG52_9FUNG</name>
<feature type="compositionally biased region" description="Low complexity" evidence="1">
    <location>
        <begin position="27"/>
        <end position="76"/>
    </location>
</feature>
<accession>A0A9P6JG52</accession>
<proteinExistence type="predicted"/>
<feature type="compositionally biased region" description="Pro residues" evidence="1">
    <location>
        <begin position="288"/>
        <end position="298"/>
    </location>
</feature>
<feature type="region of interest" description="Disordered" evidence="1">
    <location>
        <begin position="428"/>
        <end position="447"/>
    </location>
</feature>
<feature type="region of interest" description="Disordered" evidence="1">
    <location>
        <begin position="485"/>
        <end position="536"/>
    </location>
</feature>
<protein>
    <submittedName>
        <fullName evidence="2">Uncharacterized protein</fullName>
    </submittedName>
</protein>
<dbReference type="PANTHER" id="PTHR16148">
    <property type="entry name" value="NF-KAPPA-B-REPRESSING FACTOR-RELATED"/>
    <property type="match status" value="1"/>
</dbReference>
<evidence type="ECO:0000313" key="2">
    <source>
        <dbReference type="EMBL" id="KAF9972456.1"/>
    </source>
</evidence>
<feature type="compositionally biased region" description="Low complexity" evidence="1">
    <location>
        <begin position="428"/>
        <end position="441"/>
    </location>
</feature>